<dbReference type="InterPro" id="IPR000330">
    <property type="entry name" value="SNF2_N"/>
</dbReference>
<keyword evidence="4" id="KW-0067">ATP-binding</keyword>
<evidence type="ECO:0000259" key="3">
    <source>
        <dbReference type="PROSITE" id="PS51194"/>
    </source>
</evidence>
<keyword evidence="5" id="KW-1185">Reference proteome</keyword>
<dbReference type="InterPro" id="IPR014001">
    <property type="entry name" value="Helicase_ATP-bd"/>
</dbReference>
<dbReference type="CDD" id="cd18793">
    <property type="entry name" value="SF2_C_SNF"/>
    <property type="match status" value="1"/>
</dbReference>
<keyword evidence="4" id="KW-0347">Helicase</keyword>
<dbReference type="Pfam" id="PF00176">
    <property type="entry name" value="SNF2-rel_dom"/>
    <property type="match status" value="1"/>
</dbReference>
<dbReference type="AlphaFoldDB" id="A0A318JFV4"/>
<name>A0A318JFV4_9NEIS</name>
<dbReference type="SUPFAM" id="SSF52540">
    <property type="entry name" value="P-loop containing nucleoside triphosphate hydrolases"/>
    <property type="match status" value="2"/>
</dbReference>
<dbReference type="SMART" id="SM00490">
    <property type="entry name" value="HELICc"/>
    <property type="match status" value="1"/>
</dbReference>
<dbReference type="EMBL" id="QJKC01000009">
    <property type="protein sequence ID" value="PXX46200.1"/>
    <property type="molecule type" value="Genomic_DNA"/>
</dbReference>
<dbReference type="SMART" id="SM00487">
    <property type="entry name" value="DEXDc"/>
    <property type="match status" value="1"/>
</dbReference>
<feature type="domain" description="Helicase C-terminal" evidence="3">
    <location>
        <begin position="751"/>
        <end position="900"/>
    </location>
</feature>
<evidence type="ECO:0000313" key="5">
    <source>
        <dbReference type="Proteomes" id="UP000248395"/>
    </source>
</evidence>
<evidence type="ECO:0000259" key="2">
    <source>
        <dbReference type="PROSITE" id="PS51192"/>
    </source>
</evidence>
<evidence type="ECO:0000313" key="4">
    <source>
        <dbReference type="EMBL" id="PXX46200.1"/>
    </source>
</evidence>
<proteinExistence type="predicted"/>
<dbReference type="Pfam" id="PF00271">
    <property type="entry name" value="Helicase_C"/>
    <property type="match status" value="1"/>
</dbReference>
<dbReference type="PROSITE" id="PS51192">
    <property type="entry name" value="HELICASE_ATP_BIND_1"/>
    <property type="match status" value="1"/>
</dbReference>
<dbReference type="Gene3D" id="3.40.50.300">
    <property type="entry name" value="P-loop containing nucleotide triphosphate hydrolases"/>
    <property type="match status" value="1"/>
</dbReference>
<dbReference type="GO" id="GO:0016787">
    <property type="term" value="F:hydrolase activity"/>
    <property type="evidence" value="ECO:0007669"/>
    <property type="project" value="UniProtKB-KW"/>
</dbReference>
<dbReference type="GO" id="GO:0004386">
    <property type="term" value="F:helicase activity"/>
    <property type="evidence" value="ECO:0007669"/>
    <property type="project" value="UniProtKB-KW"/>
</dbReference>
<protein>
    <submittedName>
        <fullName evidence="4">Helicase-like protein</fullName>
    </submittedName>
</protein>
<dbReference type="InterPro" id="IPR027417">
    <property type="entry name" value="P-loop_NTPase"/>
</dbReference>
<gene>
    <name evidence="4" type="ORF">DFR38_10941</name>
</gene>
<dbReference type="InterPro" id="IPR049730">
    <property type="entry name" value="SNF2/RAD54-like_C"/>
</dbReference>
<dbReference type="PANTHER" id="PTHR10799">
    <property type="entry name" value="SNF2/RAD54 HELICASE FAMILY"/>
    <property type="match status" value="1"/>
</dbReference>
<dbReference type="GO" id="GO:0005524">
    <property type="term" value="F:ATP binding"/>
    <property type="evidence" value="ECO:0007669"/>
    <property type="project" value="InterPro"/>
</dbReference>
<comment type="caution">
    <text evidence="4">The sequence shown here is derived from an EMBL/GenBank/DDBJ whole genome shotgun (WGS) entry which is preliminary data.</text>
</comment>
<dbReference type="RefSeq" id="WP_059285104.1">
    <property type="nucleotide sequence ID" value="NZ_LNQU01000015.1"/>
</dbReference>
<dbReference type="Gene3D" id="3.40.50.10810">
    <property type="entry name" value="Tandem AAA-ATPase domain"/>
    <property type="match status" value="1"/>
</dbReference>
<keyword evidence="1" id="KW-0378">Hydrolase</keyword>
<organism evidence="4 5">
    <name type="scientific">Aquitalea magnusonii</name>
    <dbReference type="NCBI Taxonomy" id="332411"/>
    <lineage>
        <taxon>Bacteria</taxon>
        <taxon>Pseudomonadati</taxon>
        <taxon>Pseudomonadota</taxon>
        <taxon>Betaproteobacteria</taxon>
        <taxon>Neisseriales</taxon>
        <taxon>Chromobacteriaceae</taxon>
        <taxon>Aquitalea</taxon>
    </lineage>
</organism>
<keyword evidence="4" id="KW-0547">Nucleotide-binding</keyword>
<feature type="domain" description="Helicase ATP-binding" evidence="2">
    <location>
        <begin position="477"/>
        <end position="630"/>
    </location>
</feature>
<evidence type="ECO:0000256" key="1">
    <source>
        <dbReference type="ARBA" id="ARBA00022801"/>
    </source>
</evidence>
<sequence length="915" mass="101242">MPTTTSQRLAWRILANEAGIRLTPCIQQREDAGWSRGRVLPLGRLLDQAAQWDWLSAQDRLVISQLERTHQLSDGSSLAELEGEAALPLLLGHPALFWEEQPEQPVTLEAGQISLLLQRQQQQMVLQLSPPGIAACQHCLWQRSGPNSLLLYWPGPEIRQLAALLGHRLSVPVAARKKLLEAIGDMVPWLPVELVDADDGADLPAMPADPRLFAVLTPLPEGLRLQLRCRVAEQAAWYPPGRGPWQQVALSQGQAIRFQRQLSEEKQALAALLEDCPALASARPDPDGVLQWLLADQQQALQVVQQLQQLQAIAPQRLECVWPQGQRMRIQAQAGLPQLRLKTRRKNGWLEVTGEVQVDEDRVLQLRQLLEALANQPGQYLRLSEQDWLVLSDSLQARLQQLARLADHAVADGLRLSLLAAPLLAGLGEDIGQFDGDAGWQQLQQGWDSLATFQPEVPATLQASLRPYQLQGFAWLSRLAHIGAGACLADDMGLGKTVQTLALLLARAHLGPQLVVAPTSVALNWLAEAARFAPSLRLRPYQQQRDLSTVGPQDLVIASYGLLQLQADDFAEVHWASVVLDEAQAIKNAGTKRAQAAQSLRADFRLAASGTPVENHLGELWSLFRFITPGLLGNEERFQQRFAQPIAEGDEEARATLKALIQPYLLRRTKAEVLTELPPRTDITRRIALSEQELHVYEAMRQQALQKLAEVDSQDKKTMQVLAELTRLRRFCCHPALLQPDTALPASKFAFFRQLMTELLDNGHKALVFSQFVDHLALARAWLDEQGIAYQYLDGATPGKQRKARMDAFQAGVGEVFLISLKAGGTGLNLTAADYVIHLDPWWNPAVEDQASDRAYRMGQQRPVTVYRLVAENTIEEKIVALHAEKRALADSLLAGGDLAARLDGAALLTLLQGG</sequence>
<dbReference type="Proteomes" id="UP000248395">
    <property type="component" value="Unassembled WGS sequence"/>
</dbReference>
<dbReference type="InterPro" id="IPR038718">
    <property type="entry name" value="SNF2-like_sf"/>
</dbReference>
<accession>A0A318JFV4</accession>
<dbReference type="PROSITE" id="PS51194">
    <property type="entry name" value="HELICASE_CTER"/>
    <property type="match status" value="1"/>
</dbReference>
<reference evidence="4 5" key="1">
    <citation type="submission" date="2018-05" db="EMBL/GenBank/DDBJ databases">
        <title>Genomic Encyclopedia of Type Strains, Phase IV (KMG-IV): sequencing the most valuable type-strain genomes for metagenomic binning, comparative biology and taxonomic classification.</title>
        <authorList>
            <person name="Goeker M."/>
        </authorList>
    </citation>
    <scope>NUCLEOTIDE SEQUENCE [LARGE SCALE GENOMIC DNA]</scope>
    <source>
        <strain evidence="4 5">DSM 25134</strain>
    </source>
</reference>
<dbReference type="InterPro" id="IPR001650">
    <property type="entry name" value="Helicase_C-like"/>
</dbReference>
<dbReference type="OrthoDB" id="9760715at2"/>